<dbReference type="EMBL" id="JACIDZ010000011">
    <property type="protein sequence ID" value="MBB4123271.1"/>
    <property type="molecule type" value="Genomic_DNA"/>
</dbReference>
<reference evidence="1 2" key="1">
    <citation type="submission" date="2020-08" db="EMBL/GenBank/DDBJ databases">
        <title>Genomic Encyclopedia of Type Strains, Phase IV (KMG-IV): sequencing the most valuable type-strain genomes for metagenomic binning, comparative biology and taxonomic classification.</title>
        <authorList>
            <person name="Goeker M."/>
        </authorList>
    </citation>
    <scope>NUCLEOTIDE SEQUENCE [LARGE SCALE GENOMIC DNA]</scope>
    <source>
        <strain evidence="1 2">DSM 28101</strain>
    </source>
</reference>
<comment type="caution">
    <text evidence="1">The sequence shown here is derived from an EMBL/GenBank/DDBJ whole genome shotgun (WGS) entry which is preliminary data.</text>
</comment>
<keyword evidence="2" id="KW-1185">Reference proteome</keyword>
<dbReference type="AlphaFoldDB" id="A0A7W6KL56"/>
<evidence type="ECO:0000313" key="1">
    <source>
        <dbReference type="EMBL" id="MBB4123271.1"/>
    </source>
</evidence>
<gene>
    <name evidence="1" type="ORF">GGR30_003214</name>
</gene>
<protein>
    <submittedName>
        <fullName evidence="1">Uncharacterized protein</fullName>
    </submittedName>
</protein>
<accession>A0A7W6KL56</accession>
<evidence type="ECO:0000313" key="2">
    <source>
        <dbReference type="Proteomes" id="UP000530571"/>
    </source>
</evidence>
<dbReference type="RefSeq" id="WP_183488081.1">
    <property type="nucleotide sequence ID" value="NZ_JACIDZ010000011.1"/>
</dbReference>
<proteinExistence type="predicted"/>
<sequence length="61" mass="6583">MAKRETQWRKVDVTRAIEAVKAGGVDVGRVEIDGGKIVIVSSADTNAAPSPFDDWLKSNAR</sequence>
<dbReference type="Proteomes" id="UP000530571">
    <property type="component" value="Unassembled WGS sequence"/>
</dbReference>
<name>A0A7W6KL56_9HYPH</name>
<organism evidence="1 2">
    <name type="scientific">Martelella radicis</name>
    <dbReference type="NCBI Taxonomy" id="1397476"/>
    <lineage>
        <taxon>Bacteria</taxon>
        <taxon>Pseudomonadati</taxon>
        <taxon>Pseudomonadota</taxon>
        <taxon>Alphaproteobacteria</taxon>
        <taxon>Hyphomicrobiales</taxon>
        <taxon>Aurantimonadaceae</taxon>
        <taxon>Martelella</taxon>
    </lineage>
</organism>